<dbReference type="Gramene" id="TraesSTA2A03G00809740.1">
    <property type="protein sequence ID" value="TraesSTA2A03G00809740.1"/>
    <property type="gene ID" value="TraesSTA2A03G00809740"/>
</dbReference>
<reference evidence="1" key="2">
    <citation type="submission" date="2018-10" db="UniProtKB">
        <authorList>
            <consortium name="EnsemblPlants"/>
        </authorList>
    </citation>
    <scope>IDENTIFICATION</scope>
</reference>
<dbReference type="Gramene" id="TraesSYM2A03G00819000.1">
    <property type="protein sequence ID" value="TraesSYM2A03G00819000.1"/>
    <property type="gene ID" value="TraesSYM2A03G00819000"/>
</dbReference>
<evidence type="ECO:0000313" key="2">
    <source>
        <dbReference type="Proteomes" id="UP000019116"/>
    </source>
</evidence>
<dbReference type="Gramene" id="TraesCLE_scaffold_134316_01G000100.1">
    <property type="protein sequence ID" value="TraesCLE_scaffold_134316_01G000100.1"/>
    <property type="gene ID" value="TraesCLE_scaffold_134316_01G000100"/>
</dbReference>
<dbReference type="Gramene" id="TraesWEE_scaffold_156470_01G000100.1">
    <property type="protein sequence ID" value="TraesWEE_scaffold_156470_01G000100.1"/>
    <property type="gene ID" value="TraesWEE_scaffold_156470_01G000100"/>
</dbReference>
<keyword evidence="2" id="KW-1185">Reference proteome</keyword>
<dbReference type="Gramene" id="TraesLDM2A03G00813580.1">
    <property type="protein sequence ID" value="TraesLDM2A03G00813580.1"/>
    <property type="gene ID" value="TraesLDM2A03G00813580"/>
</dbReference>
<dbReference type="Gramene" id="TraesNOR2A03G00816680.1">
    <property type="protein sequence ID" value="TraesNOR2A03G00816680.1"/>
    <property type="gene ID" value="TraesNOR2A03G00816680"/>
</dbReference>
<reference evidence="1" key="1">
    <citation type="submission" date="2018-08" db="EMBL/GenBank/DDBJ databases">
        <authorList>
            <person name="Rossello M."/>
        </authorList>
    </citation>
    <scope>NUCLEOTIDE SEQUENCE [LARGE SCALE GENOMIC DNA]</scope>
    <source>
        <strain evidence="1">cv. Chinese Spring</strain>
    </source>
</reference>
<name>A0A3B6B8H4_WHEAT</name>
<dbReference type="Gramene" id="TraesROB_scaffold_046042_01G000100.1">
    <property type="protein sequence ID" value="TraesROB_scaffold_046042_01G000100.1"/>
    <property type="gene ID" value="TraesROB_scaffold_046042_01G000100"/>
</dbReference>
<protein>
    <submittedName>
        <fullName evidence="1">Uncharacterized protein</fullName>
    </submittedName>
</protein>
<dbReference type="Proteomes" id="UP000019116">
    <property type="component" value="Chromosome 2A"/>
</dbReference>
<dbReference type="Gramene" id="TraesCS2A03G1311200.1">
    <property type="protein sequence ID" value="TraesCS2A03G1311200.1.CDS"/>
    <property type="gene ID" value="TraesCS2A03G1311200"/>
</dbReference>
<dbReference type="Gramene" id="TraesRN2A0101313500.1">
    <property type="protein sequence ID" value="TraesRN2A0101313500.1"/>
    <property type="gene ID" value="TraesRN2A0101313500"/>
</dbReference>
<organism evidence="1">
    <name type="scientific">Triticum aestivum</name>
    <name type="common">Wheat</name>
    <dbReference type="NCBI Taxonomy" id="4565"/>
    <lineage>
        <taxon>Eukaryota</taxon>
        <taxon>Viridiplantae</taxon>
        <taxon>Streptophyta</taxon>
        <taxon>Embryophyta</taxon>
        <taxon>Tracheophyta</taxon>
        <taxon>Spermatophyta</taxon>
        <taxon>Magnoliopsida</taxon>
        <taxon>Liliopsida</taxon>
        <taxon>Poales</taxon>
        <taxon>Poaceae</taxon>
        <taxon>BOP clade</taxon>
        <taxon>Pooideae</taxon>
        <taxon>Triticodae</taxon>
        <taxon>Triticeae</taxon>
        <taxon>Triticinae</taxon>
        <taxon>Triticum</taxon>
    </lineage>
</organism>
<evidence type="ECO:0000313" key="1">
    <source>
        <dbReference type="EnsemblPlants" id="TraesCS2A02G582600.1"/>
    </source>
</evidence>
<dbReference type="Gramene" id="TraesCS2A02G582600.1">
    <property type="protein sequence ID" value="TraesCS2A02G582600.1"/>
    <property type="gene ID" value="TraesCS2A02G582600"/>
</dbReference>
<proteinExistence type="predicted"/>
<dbReference type="Gramene" id="TraesCAD_scaffold_092931_01G000100.1">
    <property type="protein sequence ID" value="TraesCAD_scaffold_092931_01G000100.1"/>
    <property type="gene ID" value="TraesCAD_scaffold_092931_01G000100"/>
</dbReference>
<dbReference type="EnsemblPlants" id="TraesCS2A02G582600.1">
    <property type="protein sequence ID" value="TraesCS2A02G582600.1"/>
    <property type="gene ID" value="TraesCS2A02G582600"/>
</dbReference>
<sequence>MAAMSVGTTKEAARACTLSASCRSVPRSLRSPYLTTSQVHLSKGARYCVAQYCAQRTQWHGIKKALRGVRVEAAHRIIAWQNQESEGVLQRNLQAATTLQFSPLPASYRAETQLSSNGGASK</sequence>
<accession>A0A3B6B8H4</accession>
<dbReference type="OMA" id="VAHRIID"/>
<dbReference type="AlphaFoldDB" id="A0A3B6B8H4"/>